<dbReference type="CDD" id="cd04301">
    <property type="entry name" value="NAT_SF"/>
    <property type="match status" value="1"/>
</dbReference>
<evidence type="ECO:0000256" key="1">
    <source>
        <dbReference type="ARBA" id="ARBA00022679"/>
    </source>
</evidence>
<evidence type="ECO:0000313" key="4">
    <source>
        <dbReference type="EMBL" id="KAH6887741.1"/>
    </source>
</evidence>
<accession>A0A9P9ARI5</accession>
<dbReference type="GO" id="GO:0016747">
    <property type="term" value="F:acyltransferase activity, transferring groups other than amino-acyl groups"/>
    <property type="evidence" value="ECO:0007669"/>
    <property type="project" value="InterPro"/>
</dbReference>
<keyword evidence="1" id="KW-0808">Transferase</keyword>
<dbReference type="Pfam" id="PF00583">
    <property type="entry name" value="Acetyltransf_1"/>
    <property type="match status" value="1"/>
</dbReference>
<dbReference type="PROSITE" id="PS51186">
    <property type="entry name" value="GNAT"/>
    <property type="match status" value="1"/>
</dbReference>
<dbReference type="SUPFAM" id="SSF55729">
    <property type="entry name" value="Acyl-CoA N-acyltransferases (Nat)"/>
    <property type="match status" value="1"/>
</dbReference>
<keyword evidence="5" id="KW-1185">Reference proteome</keyword>
<dbReference type="PANTHER" id="PTHR43420:SF47">
    <property type="entry name" value="N-ACETYLTRANSFERASE DOMAIN-CONTAINING PROTEIN"/>
    <property type="match status" value="1"/>
</dbReference>
<dbReference type="InterPro" id="IPR016181">
    <property type="entry name" value="Acyl_CoA_acyltransferase"/>
</dbReference>
<organism evidence="4 5">
    <name type="scientific">Thelonectria olida</name>
    <dbReference type="NCBI Taxonomy" id="1576542"/>
    <lineage>
        <taxon>Eukaryota</taxon>
        <taxon>Fungi</taxon>
        <taxon>Dikarya</taxon>
        <taxon>Ascomycota</taxon>
        <taxon>Pezizomycotina</taxon>
        <taxon>Sordariomycetes</taxon>
        <taxon>Hypocreomycetidae</taxon>
        <taxon>Hypocreales</taxon>
        <taxon>Nectriaceae</taxon>
        <taxon>Thelonectria</taxon>
    </lineage>
</organism>
<reference evidence="4 5" key="1">
    <citation type="journal article" date="2021" name="Nat. Commun.">
        <title>Genetic determinants of endophytism in the Arabidopsis root mycobiome.</title>
        <authorList>
            <person name="Mesny F."/>
            <person name="Miyauchi S."/>
            <person name="Thiergart T."/>
            <person name="Pickel B."/>
            <person name="Atanasova L."/>
            <person name="Karlsson M."/>
            <person name="Huettel B."/>
            <person name="Barry K.W."/>
            <person name="Haridas S."/>
            <person name="Chen C."/>
            <person name="Bauer D."/>
            <person name="Andreopoulos W."/>
            <person name="Pangilinan J."/>
            <person name="LaButti K."/>
            <person name="Riley R."/>
            <person name="Lipzen A."/>
            <person name="Clum A."/>
            <person name="Drula E."/>
            <person name="Henrissat B."/>
            <person name="Kohler A."/>
            <person name="Grigoriev I.V."/>
            <person name="Martin F.M."/>
            <person name="Hacquard S."/>
        </authorList>
    </citation>
    <scope>NUCLEOTIDE SEQUENCE [LARGE SCALE GENOMIC DNA]</scope>
    <source>
        <strain evidence="4 5">MPI-CAGE-CH-0241</strain>
    </source>
</reference>
<evidence type="ECO:0000313" key="5">
    <source>
        <dbReference type="Proteomes" id="UP000777438"/>
    </source>
</evidence>
<dbReference type="Gene3D" id="3.40.630.30">
    <property type="match status" value="1"/>
</dbReference>
<dbReference type="InterPro" id="IPR000182">
    <property type="entry name" value="GNAT_dom"/>
</dbReference>
<proteinExistence type="predicted"/>
<keyword evidence="2" id="KW-0012">Acyltransferase</keyword>
<dbReference type="EMBL" id="JAGPYM010000014">
    <property type="protein sequence ID" value="KAH6887741.1"/>
    <property type="molecule type" value="Genomic_DNA"/>
</dbReference>
<dbReference type="Proteomes" id="UP000777438">
    <property type="component" value="Unassembled WGS sequence"/>
</dbReference>
<feature type="domain" description="N-acetyltransferase" evidence="3">
    <location>
        <begin position="41"/>
        <end position="231"/>
    </location>
</feature>
<dbReference type="InterPro" id="IPR050680">
    <property type="entry name" value="YpeA/RimI_acetyltransf"/>
</dbReference>
<gene>
    <name evidence="4" type="ORF">B0T10DRAFT_490265</name>
</gene>
<comment type="caution">
    <text evidence="4">The sequence shown here is derived from an EMBL/GenBank/DDBJ whole genome shotgun (WGS) entry which is preliminary data.</text>
</comment>
<dbReference type="PANTHER" id="PTHR43420">
    <property type="entry name" value="ACETYLTRANSFERASE"/>
    <property type="match status" value="1"/>
</dbReference>
<dbReference type="AlphaFoldDB" id="A0A9P9ARI5"/>
<evidence type="ECO:0000259" key="3">
    <source>
        <dbReference type="PROSITE" id="PS51186"/>
    </source>
</evidence>
<dbReference type="OrthoDB" id="41532at2759"/>
<protein>
    <recommendedName>
        <fullName evidence="3">N-acetyltransferase domain-containing protein</fullName>
    </recommendedName>
</protein>
<name>A0A9P9ARI5_9HYPO</name>
<sequence length="233" mass="26180">MQITPYLENKISSLQRSFKMASSFDFIKLDSSSPNKPHLAAQYKSLRLTALQLSPDAFSSTYADESQYSDAAWLGRIFHPAKKTFICVDKEDGTWAAQVTLLGPITKATYTLPDEAGQPAVKSDDEEEKWQMIGLYTLPDYRGKGLGKILCKEAFKHLTETRGGPRDIRVRIMVKPQNTVTVRLYRSMGFVEAGMCTLEEALSVNGEDIPENPPADKYRTRAGYIMALQLERQ</sequence>
<evidence type="ECO:0000256" key="2">
    <source>
        <dbReference type="ARBA" id="ARBA00023315"/>
    </source>
</evidence>